<evidence type="ECO:0000313" key="8">
    <source>
        <dbReference type="EMBL" id="TBW67750.1"/>
    </source>
</evidence>
<feature type="non-terminal residue" evidence="8">
    <location>
        <position position="1"/>
    </location>
</feature>
<dbReference type="GO" id="GO:0006542">
    <property type="term" value="P:glutamine biosynthetic process"/>
    <property type="evidence" value="ECO:0007669"/>
    <property type="project" value="TreeGrafter"/>
</dbReference>
<name>A0A7Z7YS48_STACP</name>
<dbReference type="PANTHER" id="PTHR43785">
    <property type="entry name" value="GAMMA-GLUTAMYLPUTRESCINE SYNTHETASE"/>
    <property type="match status" value="1"/>
</dbReference>
<evidence type="ECO:0000313" key="9">
    <source>
        <dbReference type="Proteomes" id="UP000291949"/>
    </source>
</evidence>
<keyword evidence="3 8" id="KW-0436">Ligase</keyword>
<comment type="similarity">
    <text evidence="2 5 6">Belongs to the glutamine synthetase family.</text>
</comment>
<proteinExistence type="inferred from homology"/>
<sequence length="108" mass="11977">KTIARKHNLHATFMPKPLFGVNGSGMHFNVSLFKGKENAFFDPEGDLQLTDTAYQFTAGVLKNARGFTAVCNPIVNSYKRLVPGYEAPCYIAWSGKNRSPLVRVPTSR</sequence>
<dbReference type="PROSITE" id="PS00181">
    <property type="entry name" value="GLNA_ATP"/>
    <property type="match status" value="1"/>
</dbReference>
<evidence type="ECO:0000256" key="6">
    <source>
        <dbReference type="RuleBase" id="RU000384"/>
    </source>
</evidence>
<accession>A0A7Z7YS48</accession>
<dbReference type="PANTHER" id="PTHR43785:SF12">
    <property type="entry name" value="TYPE-1 GLUTAMINE SYNTHETASE 2"/>
    <property type="match status" value="1"/>
</dbReference>
<dbReference type="InterPro" id="IPR008146">
    <property type="entry name" value="Gln_synth_cat_dom"/>
</dbReference>
<keyword evidence="4" id="KW-0460">Magnesium</keyword>
<protein>
    <submittedName>
        <fullName evidence="8">Type I glutamate--ammonia ligase</fullName>
    </submittedName>
</protein>
<evidence type="ECO:0000256" key="4">
    <source>
        <dbReference type="ARBA" id="ARBA00022842"/>
    </source>
</evidence>
<evidence type="ECO:0000256" key="1">
    <source>
        <dbReference type="ARBA" id="ARBA00001946"/>
    </source>
</evidence>
<comment type="cofactor">
    <cofactor evidence="1">
        <name>Mg(2+)</name>
        <dbReference type="ChEBI" id="CHEBI:18420"/>
    </cofactor>
</comment>
<feature type="non-terminal residue" evidence="8">
    <location>
        <position position="108"/>
    </location>
</feature>
<dbReference type="SMART" id="SM01230">
    <property type="entry name" value="Gln-synt_C"/>
    <property type="match status" value="1"/>
</dbReference>
<comment type="caution">
    <text evidence="8">The sequence shown here is derived from an EMBL/GenBank/DDBJ whole genome shotgun (WGS) entry which is preliminary data.</text>
</comment>
<evidence type="ECO:0000256" key="5">
    <source>
        <dbReference type="PROSITE-ProRule" id="PRU01331"/>
    </source>
</evidence>
<dbReference type="InterPro" id="IPR027303">
    <property type="entry name" value="Gln_synth_gly_rich_site"/>
</dbReference>
<evidence type="ECO:0000259" key="7">
    <source>
        <dbReference type="PROSITE" id="PS51987"/>
    </source>
</evidence>
<dbReference type="Proteomes" id="UP000291949">
    <property type="component" value="Unassembled WGS sequence"/>
</dbReference>
<dbReference type="AlphaFoldDB" id="A0A7Z7YS48"/>
<gene>
    <name evidence="8" type="ORF">EQ811_16815</name>
</gene>
<evidence type="ECO:0000256" key="3">
    <source>
        <dbReference type="ARBA" id="ARBA00022598"/>
    </source>
</evidence>
<organism evidence="8 9">
    <name type="scientific">Staphylococcus capitis</name>
    <dbReference type="NCBI Taxonomy" id="29388"/>
    <lineage>
        <taxon>Bacteria</taxon>
        <taxon>Bacillati</taxon>
        <taxon>Bacillota</taxon>
        <taxon>Bacilli</taxon>
        <taxon>Bacillales</taxon>
        <taxon>Staphylococcaceae</taxon>
        <taxon>Staphylococcus</taxon>
    </lineage>
</organism>
<dbReference type="GO" id="GO:0004356">
    <property type="term" value="F:glutamine synthetase activity"/>
    <property type="evidence" value="ECO:0007669"/>
    <property type="project" value="InterPro"/>
</dbReference>
<feature type="domain" description="GS catalytic" evidence="7">
    <location>
        <begin position="1"/>
        <end position="108"/>
    </location>
</feature>
<dbReference type="SUPFAM" id="SSF55931">
    <property type="entry name" value="Glutamine synthetase/guanido kinase"/>
    <property type="match status" value="1"/>
</dbReference>
<reference evidence="8 9" key="1">
    <citation type="journal article" date="2019" name="Sci. Transl. Med.">
        <title>Quorum sensing between bacterial species on the skin protects against epidermal injury in atopic dermatitis.</title>
        <authorList>
            <person name="Williams M.R."/>
        </authorList>
    </citation>
    <scope>NUCLEOTIDE SEQUENCE [LARGE SCALE GENOMIC DNA]</scope>
    <source>
        <strain evidence="8 9">H8</strain>
    </source>
</reference>
<dbReference type="EMBL" id="SCHC01000811">
    <property type="protein sequence ID" value="TBW67750.1"/>
    <property type="molecule type" value="Genomic_DNA"/>
</dbReference>
<evidence type="ECO:0000256" key="2">
    <source>
        <dbReference type="ARBA" id="ARBA00009897"/>
    </source>
</evidence>
<dbReference type="Pfam" id="PF00120">
    <property type="entry name" value="Gln-synt_C"/>
    <property type="match status" value="1"/>
</dbReference>
<dbReference type="PROSITE" id="PS51987">
    <property type="entry name" value="GS_CATALYTIC"/>
    <property type="match status" value="1"/>
</dbReference>
<dbReference type="InterPro" id="IPR014746">
    <property type="entry name" value="Gln_synth/guanido_kin_cat_dom"/>
</dbReference>
<dbReference type="Gene3D" id="3.30.590.10">
    <property type="entry name" value="Glutamine synthetase/guanido kinase, catalytic domain"/>
    <property type="match status" value="1"/>
</dbReference>